<dbReference type="SUPFAM" id="SSF52540">
    <property type="entry name" value="P-loop containing nucleoside triphosphate hydrolases"/>
    <property type="match status" value="1"/>
</dbReference>
<evidence type="ECO:0000313" key="8">
    <source>
        <dbReference type="EMBL" id="MCS5707635.1"/>
    </source>
</evidence>
<dbReference type="AlphaFoldDB" id="A0A0Q9YGG3"/>
<protein>
    <submittedName>
        <fullName evidence="8">ABC transporter ATP-binding protein</fullName>
    </submittedName>
    <submittedName>
        <fullName evidence="7">High-affinity branched-chain amino acid transport ATP-binding protein LivF</fullName>
    </submittedName>
</protein>
<dbReference type="SMART" id="SM00382">
    <property type="entry name" value="AAA"/>
    <property type="match status" value="1"/>
</dbReference>
<evidence type="ECO:0000313" key="9">
    <source>
        <dbReference type="Proteomes" id="UP000051494"/>
    </source>
</evidence>
<dbReference type="InterPro" id="IPR003593">
    <property type="entry name" value="AAA+_ATPase"/>
</dbReference>
<evidence type="ECO:0000256" key="1">
    <source>
        <dbReference type="ARBA" id="ARBA00005417"/>
    </source>
</evidence>
<proteinExistence type="inferred from homology"/>
<dbReference type="InterPro" id="IPR003439">
    <property type="entry name" value="ABC_transporter-like_ATP-bd"/>
</dbReference>
<evidence type="ECO:0000256" key="2">
    <source>
        <dbReference type="ARBA" id="ARBA00022448"/>
    </source>
</evidence>
<dbReference type="STRING" id="437022.CC99x_00651"/>
<evidence type="ECO:0000259" key="6">
    <source>
        <dbReference type="PROSITE" id="PS50893"/>
    </source>
</evidence>
<dbReference type="GO" id="GO:0005524">
    <property type="term" value="F:ATP binding"/>
    <property type="evidence" value="ECO:0007669"/>
    <property type="project" value="UniProtKB-KW"/>
</dbReference>
<dbReference type="Pfam" id="PF00005">
    <property type="entry name" value="ABC_tran"/>
    <property type="match status" value="1"/>
</dbReference>
<reference evidence="8" key="3">
    <citation type="submission" date="2021-06" db="EMBL/GenBank/DDBJ databases">
        <title>Genomic Description and Analysis of Intracellular Bacteria, Candidatus Berkiella cookevillensis and Candidatus Berkiella aquae.</title>
        <authorList>
            <person name="Kidane D.T."/>
            <person name="Mehari Y.T."/>
            <person name="Rice F.C."/>
            <person name="Arivett B.A."/>
            <person name="Farone A.L."/>
            <person name="Berk S.G."/>
            <person name="Farone M.B."/>
        </authorList>
    </citation>
    <scope>NUCLEOTIDE SEQUENCE</scope>
    <source>
        <strain evidence="8">CC99</strain>
    </source>
</reference>
<keyword evidence="3" id="KW-0547">Nucleotide-binding</keyword>
<dbReference type="OrthoDB" id="9805514at2"/>
<dbReference type="PROSITE" id="PS50893">
    <property type="entry name" value="ABC_TRANSPORTER_2"/>
    <property type="match status" value="1"/>
</dbReference>
<dbReference type="Proteomes" id="UP000051494">
    <property type="component" value="Unassembled WGS sequence"/>
</dbReference>
<dbReference type="PANTHER" id="PTHR43820">
    <property type="entry name" value="HIGH-AFFINITY BRANCHED-CHAIN AMINO ACID TRANSPORT ATP-BINDING PROTEIN LIVF"/>
    <property type="match status" value="1"/>
</dbReference>
<dbReference type="PATRIC" id="fig|1590042.3.peg.669"/>
<dbReference type="GO" id="GO:0015807">
    <property type="term" value="P:L-amino acid transport"/>
    <property type="evidence" value="ECO:0007669"/>
    <property type="project" value="TreeGrafter"/>
</dbReference>
<dbReference type="EMBL" id="LKHV02000001">
    <property type="protein sequence ID" value="MCS5707635.1"/>
    <property type="molecule type" value="Genomic_DNA"/>
</dbReference>
<comment type="similarity">
    <text evidence="1">Belongs to the ABC transporter superfamily.</text>
</comment>
<dbReference type="PROSITE" id="PS00211">
    <property type="entry name" value="ABC_TRANSPORTER_1"/>
    <property type="match status" value="1"/>
</dbReference>
<comment type="caution">
    <text evidence="7">The sequence shown here is derived from an EMBL/GenBank/DDBJ whole genome shotgun (WGS) entry which is preliminary data.</text>
</comment>
<accession>A0A0Q9YGG3</accession>
<keyword evidence="4 7" id="KW-0067">ATP-binding</keyword>
<evidence type="ECO:0000313" key="7">
    <source>
        <dbReference type="EMBL" id="KRG19638.1"/>
    </source>
</evidence>
<dbReference type="CDD" id="cd03224">
    <property type="entry name" value="ABC_TM1139_LivF_branched"/>
    <property type="match status" value="1"/>
</dbReference>
<reference evidence="7" key="1">
    <citation type="submission" date="2015-09" db="EMBL/GenBank/DDBJ databases">
        <title>Draft Genome Sequences of Two Novel Amoeba-resistant Intranuclear Bacteria, Candidatus Berkiella cookevillensis and Candidatus Berkiella aquae.</title>
        <authorList>
            <person name="Mehari Y.T."/>
            <person name="Arivett B.A."/>
            <person name="Farone A.L."/>
            <person name="Gunderson J.H."/>
            <person name="Farone M.B."/>
        </authorList>
    </citation>
    <scope>NUCLEOTIDE SEQUENCE [LARGE SCALE GENOMIC DNA]</scope>
    <source>
        <strain evidence="7">CC99</strain>
    </source>
</reference>
<dbReference type="Gene3D" id="3.40.50.300">
    <property type="entry name" value="P-loop containing nucleotide triphosphate hydrolases"/>
    <property type="match status" value="1"/>
</dbReference>
<name>A0A0Q9YGG3_9GAMM</name>
<dbReference type="EMBL" id="LKHV01000002">
    <property type="protein sequence ID" value="KRG19638.1"/>
    <property type="molecule type" value="Genomic_DNA"/>
</dbReference>
<dbReference type="InterPro" id="IPR027417">
    <property type="entry name" value="P-loop_NTPase"/>
</dbReference>
<dbReference type="InterPro" id="IPR052156">
    <property type="entry name" value="BCAA_Transport_ATP-bd_LivF"/>
</dbReference>
<reference evidence="8" key="2">
    <citation type="journal article" date="2016" name="Genome Announc.">
        <title>Draft Genome Sequences of Two Novel Amoeba-Resistant Intranuclear Bacteria, 'Candidatus Berkiella cookevillensis' and 'Candidatus Berkiella aquae'.</title>
        <authorList>
            <person name="Mehari Y.T."/>
            <person name="Arivett B.A."/>
            <person name="Farone A.L."/>
            <person name="Gunderson J.H."/>
            <person name="Farone M.B."/>
        </authorList>
    </citation>
    <scope>NUCLEOTIDE SEQUENCE</scope>
    <source>
        <strain evidence="8">CC99</strain>
    </source>
</reference>
<gene>
    <name evidence="7" type="primary">livF</name>
    <name evidence="8" type="ORF">CC99x_001815</name>
    <name evidence="7" type="ORF">CC99x_00651</name>
</gene>
<dbReference type="GO" id="GO:0016887">
    <property type="term" value="F:ATP hydrolysis activity"/>
    <property type="evidence" value="ECO:0007669"/>
    <property type="project" value="InterPro"/>
</dbReference>
<dbReference type="PANTHER" id="PTHR43820:SF4">
    <property type="entry name" value="HIGH-AFFINITY BRANCHED-CHAIN AMINO ACID TRANSPORT ATP-BINDING PROTEIN LIVF"/>
    <property type="match status" value="1"/>
</dbReference>
<sequence>MNNTPLLQYKNIVARYGSITALNDVSLDIYENEIVALIGANGAGKTTLLMSLFREPAIATGSILFEGTAIHHLSSHEIIKCGISVSPEGRRIFPKLTVEENLQLGAFVIKNKAQNQMQQKYIYSLFPILYDRRTQRAGTLSGGEQQMLAIGRGLMPKPRVFFLDEPSLGLAPLLVTQIFKILSEIAKAGTTLFLVEQNANHALKLAHRGYVLVNGKIELIGTGQSLLNNPTIQSAYLGKHATSI</sequence>
<dbReference type="GO" id="GO:0015658">
    <property type="term" value="F:branched-chain amino acid transmembrane transporter activity"/>
    <property type="evidence" value="ECO:0007669"/>
    <property type="project" value="TreeGrafter"/>
</dbReference>
<evidence type="ECO:0000256" key="5">
    <source>
        <dbReference type="ARBA" id="ARBA00022970"/>
    </source>
</evidence>
<organism evidence="7">
    <name type="scientific">Candidatus Berkiella cookevillensis</name>
    <dbReference type="NCBI Taxonomy" id="437022"/>
    <lineage>
        <taxon>Bacteria</taxon>
        <taxon>Pseudomonadati</taxon>
        <taxon>Pseudomonadota</taxon>
        <taxon>Gammaproteobacteria</taxon>
        <taxon>Candidatus Berkiellales</taxon>
        <taxon>Candidatus Berkiellaceae</taxon>
        <taxon>Candidatus Berkiella</taxon>
    </lineage>
</organism>
<dbReference type="InterPro" id="IPR017871">
    <property type="entry name" value="ABC_transporter-like_CS"/>
</dbReference>
<keyword evidence="9" id="KW-1185">Reference proteome</keyword>
<keyword evidence="2" id="KW-0813">Transport</keyword>
<keyword evidence="5" id="KW-0029">Amino-acid transport</keyword>
<evidence type="ECO:0000256" key="4">
    <source>
        <dbReference type="ARBA" id="ARBA00022840"/>
    </source>
</evidence>
<evidence type="ECO:0000256" key="3">
    <source>
        <dbReference type="ARBA" id="ARBA00022741"/>
    </source>
</evidence>
<feature type="domain" description="ABC transporter" evidence="6">
    <location>
        <begin position="7"/>
        <end position="239"/>
    </location>
</feature>
<dbReference type="RefSeq" id="WP_057623762.1">
    <property type="nucleotide sequence ID" value="NZ_LKHV02000001.1"/>
</dbReference>